<dbReference type="RefSeq" id="WP_028762499.1">
    <property type="nucleotide sequence ID" value="NZ_BPEU01000026.1"/>
</dbReference>
<keyword evidence="2" id="KW-0812">Transmembrane</keyword>
<keyword evidence="2" id="KW-1133">Transmembrane helix</keyword>
<dbReference type="EMBL" id="BPEU01000026">
    <property type="protein sequence ID" value="GIU44328.1"/>
    <property type="molecule type" value="Genomic_DNA"/>
</dbReference>
<proteinExistence type="predicted"/>
<dbReference type="PANTHER" id="PTHR47870">
    <property type="entry name" value="CYTOCHROME C-TYPE BIOGENESIS PROTEIN CCMH"/>
    <property type="match status" value="1"/>
</dbReference>
<protein>
    <submittedName>
        <fullName evidence="4">Nitrite reductase</fullName>
    </submittedName>
</protein>
<dbReference type="PANTHER" id="PTHR47870:SF1">
    <property type="entry name" value="CYTOCHROME C-TYPE BIOGENESIS PROTEIN CCMH"/>
    <property type="match status" value="1"/>
</dbReference>
<dbReference type="Proteomes" id="UP000773469">
    <property type="component" value="Unassembled WGS sequence"/>
</dbReference>
<dbReference type="InterPro" id="IPR051263">
    <property type="entry name" value="C-type_cytochrome_biogenesis"/>
</dbReference>
<dbReference type="InterPro" id="IPR011990">
    <property type="entry name" value="TPR-like_helical_dom_sf"/>
</dbReference>
<evidence type="ECO:0000313" key="5">
    <source>
        <dbReference type="Proteomes" id="UP000095230"/>
    </source>
</evidence>
<dbReference type="EMBL" id="MCBT01000043">
    <property type="protein sequence ID" value="OEG73410.1"/>
    <property type="molecule type" value="Genomic_DNA"/>
</dbReference>
<dbReference type="Proteomes" id="UP000095230">
    <property type="component" value="Unassembled WGS sequence"/>
</dbReference>
<keyword evidence="2" id="KW-0472">Membrane</keyword>
<dbReference type="SUPFAM" id="SSF48452">
    <property type="entry name" value="TPR-like"/>
    <property type="match status" value="1"/>
</dbReference>
<evidence type="ECO:0000256" key="1">
    <source>
        <dbReference type="ARBA" id="ARBA00022748"/>
    </source>
</evidence>
<sequence length="233" mass="25763">MNSLVIAIVVILLSFIAPLWLLHLRAVNPNDTSVATPSLTPAKLMWLIPTMITLTLLLVTLTVYVQIGRFADWDKGYVDENIDYLIAADINKNAKAVSETPHDKIALLKLAHAYAEGGLYAQSVETLDKLLAIESDAEVLGMKANALYYRDGRDMSLEVSIILSQALAIDPNEIQSLLLMATHAYLNKEFQQAIAYWQQLLDSNNPNVNRASINRAILKAEQSQANRTVTASE</sequence>
<reference evidence="4 5" key="1">
    <citation type="submission" date="2016-07" db="EMBL/GenBank/DDBJ databases">
        <title>Whole-genome of two Shewanella species isolated from a digestive organ of sea cucumber Apostichopus japonicus Selenka 1867.</title>
        <authorList>
            <person name="Hong H.-H."/>
            <person name="Choi H."/>
            <person name="Cheon S."/>
            <person name="Oh J.-S."/>
            <person name="Lee H.-G."/>
            <person name="Park C."/>
        </authorList>
    </citation>
    <scope>NUCLEOTIDE SEQUENCE [LARGE SCALE GENOMIC DNA]</scope>
    <source>
        <strain evidence="4 5">CSB03KR</strain>
    </source>
</reference>
<evidence type="ECO:0000256" key="2">
    <source>
        <dbReference type="SAM" id="Phobius"/>
    </source>
</evidence>
<accession>A0A1E5IS73</accession>
<dbReference type="GO" id="GO:0005886">
    <property type="term" value="C:plasma membrane"/>
    <property type="evidence" value="ECO:0007669"/>
    <property type="project" value="TreeGrafter"/>
</dbReference>
<keyword evidence="6" id="KW-1185">Reference proteome</keyword>
<feature type="transmembrane region" description="Helical" evidence="2">
    <location>
        <begin position="5"/>
        <end position="24"/>
    </location>
</feature>
<dbReference type="Gene3D" id="1.25.40.10">
    <property type="entry name" value="Tetratricopeptide repeat domain"/>
    <property type="match status" value="1"/>
</dbReference>
<dbReference type="OrthoDB" id="6258553at2"/>
<dbReference type="AlphaFoldDB" id="A0A1E5IS73"/>
<keyword evidence="1" id="KW-0201">Cytochrome c-type biogenesis</keyword>
<evidence type="ECO:0000313" key="4">
    <source>
        <dbReference type="EMBL" id="OEG73410.1"/>
    </source>
</evidence>
<feature type="transmembrane region" description="Helical" evidence="2">
    <location>
        <begin position="44"/>
        <end position="65"/>
    </location>
</feature>
<dbReference type="STRING" id="23.BEL05_14195"/>
<comment type="caution">
    <text evidence="4">The sequence shown here is derived from an EMBL/GenBank/DDBJ whole genome shotgun (WGS) entry which is preliminary data.</text>
</comment>
<evidence type="ECO:0000313" key="3">
    <source>
        <dbReference type="EMBL" id="GIU44328.1"/>
    </source>
</evidence>
<organism evidence="4 5">
    <name type="scientific">Shewanella colwelliana</name>
    <name type="common">Alteromonas colwelliana</name>
    <dbReference type="NCBI Taxonomy" id="23"/>
    <lineage>
        <taxon>Bacteria</taxon>
        <taxon>Pseudomonadati</taxon>
        <taxon>Pseudomonadota</taxon>
        <taxon>Gammaproteobacteria</taxon>
        <taxon>Alteromonadales</taxon>
        <taxon>Shewanellaceae</taxon>
        <taxon>Shewanella</taxon>
    </lineage>
</organism>
<name>A0A1E5IS73_SHECO</name>
<dbReference type="GO" id="GO:0017004">
    <property type="term" value="P:cytochrome complex assembly"/>
    <property type="evidence" value="ECO:0007669"/>
    <property type="project" value="UniProtKB-KW"/>
</dbReference>
<gene>
    <name evidence="3" type="primary">sirG</name>
    <name evidence="4" type="ORF">BEL05_14195</name>
    <name evidence="3" type="ORF">TUM3794_32050</name>
</gene>
<reference evidence="3 6" key="2">
    <citation type="submission" date="2021-05" db="EMBL/GenBank/DDBJ databases">
        <title>Molecular characterization for Shewanella algae harboring chromosomal blaOXA-55-like strains isolated from clinical and environment sample.</title>
        <authorList>
            <person name="Ohama Y."/>
            <person name="Aoki K."/>
            <person name="Harada S."/>
            <person name="Moriya K."/>
            <person name="Ishii Y."/>
            <person name="Tateda K."/>
        </authorList>
    </citation>
    <scope>NUCLEOTIDE SEQUENCE [LARGE SCALE GENOMIC DNA]</scope>
    <source>
        <strain evidence="3 6">MBTL60-118</strain>
    </source>
</reference>
<evidence type="ECO:0000313" key="6">
    <source>
        <dbReference type="Proteomes" id="UP000773469"/>
    </source>
</evidence>